<evidence type="ECO:0000313" key="2">
    <source>
        <dbReference type="Proteomes" id="UP001281410"/>
    </source>
</evidence>
<dbReference type="EMBL" id="JANJYJ010000008">
    <property type="protein sequence ID" value="KAK3193153.1"/>
    <property type="molecule type" value="Genomic_DNA"/>
</dbReference>
<evidence type="ECO:0000313" key="1">
    <source>
        <dbReference type="EMBL" id="KAK3193153.1"/>
    </source>
</evidence>
<dbReference type="AlphaFoldDB" id="A0AAD9ZVI7"/>
<protein>
    <submittedName>
        <fullName evidence="1">Uncharacterized protein</fullName>
    </submittedName>
</protein>
<name>A0AAD9ZVI7_9ROSI</name>
<proteinExistence type="predicted"/>
<gene>
    <name evidence="1" type="ORF">Dsin_024463</name>
</gene>
<comment type="caution">
    <text evidence="1">The sequence shown here is derived from an EMBL/GenBank/DDBJ whole genome shotgun (WGS) entry which is preliminary data.</text>
</comment>
<organism evidence="1 2">
    <name type="scientific">Dipteronia sinensis</name>
    <dbReference type="NCBI Taxonomy" id="43782"/>
    <lineage>
        <taxon>Eukaryota</taxon>
        <taxon>Viridiplantae</taxon>
        <taxon>Streptophyta</taxon>
        <taxon>Embryophyta</taxon>
        <taxon>Tracheophyta</taxon>
        <taxon>Spermatophyta</taxon>
        <taxon>Magnoliopsida</taxon>
        <taxon>eudicotyledons</taxon>
        <taxon>Gunneridae</taxon>
        <taxon>Pentapetalae</taxon>
        <taxon>rosids</taxon>
        <taxon>malvids</taxon>
        <taxon>Sapindales</taxon>
        <taxon>Sapindaceae</taxon>
        <taxon>Hippocastanoideae</taxon>
        <taxon>Acereae</taxon>
        <taxon>Dipteronia</taxon>
    </lineage>
</organism>
<sequence length="139" mass="16105">MHDIVHVVAMSIASDKLMFNIQDVTNLKEMLEEKLSKDSTAISLPFKDVSVLPERLVYPKLNLLILSMKYVSLQIPDPFFEGMTELKVSHLQHFHMLSMPSSLCGLKKPSNFIFSQMSVRRYSNYWRAKEIGNSLHYRL</sequence>
<accession>A0AAD9ZVI7</accession>
<keyword evidence="2" id="KW-1185">Reference proteome</keyword>
<reference evidence="1" key="1">
    <citation type="journal article" date="2023" name="Plant J.">
        <title>Genome sequences and population genomics provide insights into the demographic history, inbreeding, and mutation load of two 'living fossil' tree species of Dipteronia.</title>
        <authorList>
            <person name="Feng Y."/>
            <person name="Comes H.P."/>
            <person name="Chen J."/>
            <person name="Zhu S."/>
            <person name="Lu R."/>
            <person name="Zhang X."/>
            <person name="Li P."/>
            <person name="Qiu J."/>
            <person name="Olsen K.M."/>
            <person name="Qiu Y."/>
        </authorList>
    </citation>
    <scope>NUCLEOTIDE SEQUENCE</scope>
    <source>
        <strain evidence="1">NBL</strain>
    </source>
</reference>
<dbReference type="Proteomes" id="UP001281410">
    <property type="component" value="Unassembled WGS sequence"/>
</dbReference>